<reference evidence="2 3" key="1">
    <citation type="submission" date="2016-06" db="EMBL/GenBank/DDBJ databases">
        <authorList>
            <person name="Kjaerup R.B."/>
            <person name="Dalgaard T.S."/>
            <person name="Juul-Madsen H.R."/>
        </authorList>
    </citation>
    <scope>NUCLEOTIDE SEQUENCE [LARGE SCALE GENOMIC DNA]</scope>
    <source>
        <strain evidence="2 3">ACS1953</strain>
    </source>
</reference>
<feature type="region of interest" description="Disordered" evidence="1">
    <location>
        <begin position="501"/>
        <end position="579"/>
    </location>
</feature>
<accession>A0A1A0PRV1</accession>
<evidence type="ECO:0000256" key="1">
    <source>
        <dbReference type="SAM" id="MobiDB-lite"/>
    </source>
</evidence>
<sequence length="579" mass="63476">MTHRRLRQWRGVVPVAAPSGVAVTTRLRTTVDEDRVLDAVAGHVGRLRRADLAAASRPVPVDAGLDADERPTVRRARLNARKRRLTTESSSRWASAIIAGNDDQYRLARDAQYRHICGLRSAITTIETRLAAPTVDTLSVSERQAARTARREAKAVKGYASQAERFQKQRRLQHLQAELARAEHDRAAGVVHVVQGGKRLAKTRHHLDAAGLTIQQWRQRWDAARWRLTANGSPDEPFGNLTITITPAGQVSIRLPKPLEHLANAPRGRFVLSGVAVFSHRGEQWAERITGGHSISYTLTRRPGRAGVYVTGSWALPALPALPYWAGRDDGTTAGTAAGDDVYAEGPVVGVDLNDGHLAVRRLDAYGNPVGAAKRIDIDLTGASTRRDAWVRHAITRLLHYTRRYGITTIAVENLTFADARATGRETMGRGPRGKRFRRTVAGIPTAVFRNRLTAMATTAGIDLYGVNPAYSSIWGAQHWQHPYRNVTRHQAAATVIARRAQGFSARRRKGVTPQRPEDRAVRATNQTEPKSPTASTGSRHEPGTRGTTSRRPSSTGTRQSGRATVIPAQLANNGQLQM</sequence>
<organism evidence="2 3">
    <name type="scientific">Mycolicibacterium conceptionense</name>
    <dbReference type="NCBI Taxonomy" id="451644"/>
    <lineage>
        <taxon>Bacteria</taxon>
        <taxon>Bacillati</taxon>
        <taxon>Actinomycetota</taxon>
        <taxon>Actinomycetes</taxon>
        <taxon>Mycobacteriales</taxon>
        <taxon>Mycobacteriaceae</taxon>
        <taxon>Mycolicibacterium</taxon>
    </lineage>
</organism>
<gene>
    <name evidence="2" type="ORF">A5726_28165</name>
</gene>
<evidence type="ECO:0000313" key="3">
    <source>
        <dbReference type="Proteomes" id="UP000093779"/>
    </source>
</evidence>
<evidence type="ECO:0008006" key="4">
    <source>
        <dbReference type="Google" id="ProtNLM"/>
    </source>
</evidence>
<comment type="caution">
    <text evidence="2">The sequence shown here is derived from an EMBL/GenBank/DDBJ whole genome shotgun (WGS) entry which is preliminary data.</text>
</comment>
<feature type="compositionally biased region" description="Low complexity" evidence="1">
    <location>
        <begin position="545"/>
        <end position="563"/>
    </location>
</feature>
<evidence type="ECO:0000313" key="2">
    <source>
        <dbReference type="EMBL" id="OBF12736.1"/>
    </source>
</evidence>
<dbReference type="AlphaFoldDB" id="A0A1A0PRV1"/>
<dbReference type="RefSeq" id="WP_064899806.1">
    <property type="nucleotide sequence ID" value="NZ_JAYXBT010000007.1"/>
</dbReference>
<proteinExistence type="predicted"/>
<feature type="compositionally biased region" description="Polar residues" evidence="1">
    <location>
        <begin position="524"/>
        <end position="538"/>
    </location>
</feature>
<name>A0A1A0PRV1_9MYCO</name>
<dbReference type="Proteomes" id="UP000093779">
    <property type="component" value="Unassembled WGS sequence"/>
</dbReference>
<dbReference type="EMBL" id="LZHX01000098">
    <property type="protein sequence ID" value="OBF12736.1"/>
    <property type="molecule type" value="Genomic_DNA"/>
</dbReference>
<protein>
    <recommendedName>
        <fullName evidence="4">Transposase</fullName>
    </recommendedName>
</protein>